<reference evidence="2" key="1">
    <citation type="submission" date="2023-07" db="EMBL/GenBank/DDBJ databases">
        <title>A collection of bacterial strains from the Burkholderia cepacia Research Laboratory and Repository.</title>
        <authorList>
            <person name="Lipuma J."/>
            <person name="Spilker T."/>
            <person name="Caverly L."/>
        </authorList>
    </citation>
    <scope>NUCLEOTIDE SEQUENCE</scope>
    <source>
        <strain evidence="2">AU44979</strain>
    </source>
</reference>
<name>A0AAP4VNP1_9BURK</name>
<dbReference type="EMBL" id="JAUJQS010000032">
    <property type="protein sequence ID" value="MDN7569131.1"/>
    <property type="molecule type" value="Genomic_DNA"/>
</dbReference>
<dbReference type="InterPro" id="IPR046909">
    <property type="entry name" value="cREC_REC"/>
</dbReference>
<dbReference type="Proteomes" id="UP001172109">
    <property type="component" value="Unassembled WGS sequence"/>
</dbReference>
<proteinExistence type="predicted"/>
<dbReference type="Pfam" id="PF20274">
    <property type="entry name" value="cREC_REC"/>
    <property type="match status" value="1"/>
</dbReference>
<protein>
    <recommendedName>
        <fullName evidence="1">Cyclic-phosphate processing Receiver domain-containing protein</fullName>
    </recommendedName>
</protein>
<sequence>MKLFLDDLRAAPGPGWTVVRSSAEAIDLLQTHGCPKLVSFGHDLGGDDTAMVMVRWLIERNLDQGGQFIPPKFRFQVHSANPVGRENITGLLGGYLEQRSDR</sequence>
<dbReference type="RefSeq" id="WP_105817480.1">
    <property type="nucleotide sequence ID" value="NZ_CP102462.1"/>
</dbReference>
<organism evidence="2 3">
    <name type="scientific">Burkholderia contaminans</name>
    <dbReference type="NCBI Taxonomy" id="488447"/>
    <lineage>
        <taxon>Bacteria</taxon>
        <taxon>Pseudomonadati</taxon>
        <taxon>Pseudomonadota</taxon>
        <taxon>Betaproteobacteria</taxon>
        <taxon>Burkholderiales</taxon>
        <taxon>Burkholderiaceae</taxon>
        <taxon>Burkholderia</taxon>
        <taxon>Burkholderia cepacia complex</taxon>
    </lineage>
</organism>
<feature type="domain" description="Cyclic-phosphate processing Receiver" evidence="1">
    <location>
        <begin position="1"/>
        <end position="92"/>
    </location>
</feature>
<accession>A0AAP4VNP1</accession>
<dbReference type="AlphaFoldDB" id="A0AAP4VNP1"/>
<evidence type="ECO:0000313" key="2">
    <source>
        <dbReference type="EMBL" id="MDN7569131.1"/>
    </source>
</evidence>
<gene>
    <name evidence="2" type="ORF">QZM56_31985</name>
</gene>
<comment type="caution">
    <text evidence="2">The sequence shown here is derived from an EMBL/GenBank/DDBJ whole genome shotgun (WGS) entry which is preliminary data.</text>
</comment>
<evidence type="ECO:0000313" key="3">
    <source>
        <dbReference type="Proteomes" id="UP001172109"/>
    </source>
</evidence>
<evidence type="ECO:0000259" key="1">
    <source>
        <dbReference type="Pfam" id="PF20274"/>
    </source>
</evidence>